<dbReference type="PIRSF" id="PIRSF000194">
    <property type="entry name" value="DHFR"/>
    <property type="match status" value="1"/>
</dbReference>
<dbReference type="GO" id="GO:0006730">
    <property type="term" value="P:one-carbon metabolic process"/>
    <property type="evidence" value="ECO:0007669"/>
    <property type="project" value="UniProtKB-KW"/>
</dbReference>
<dbReference type="PRINTS" id="PR00070">
    <property type="entry name" value="DHFR"/>
</dbReference>
<comment type="caution">
    <text evidence="9">The sequence shown here is derived from an EMBL/GenBank/DDBJ whole genome shotgun (WGS) entry which is preliminary data.</text>
</comment>
<proteinExistence type="inferred from homology"/>
<keyword evidence="5 7" id="KW-0521">NADP</keyword>
<name>A0A0R1RCP6_9LACO</name>
<comment type="function">
    <text evidence="7">Key enzyme in folate metabolism. Catalyzes an essential reaction for de novo glycine and purine synthesis, and for DNA precursor synthesis.</text>
</comment>
<dbReference type="AlphaFoldDB" id="A0A0R1RCP6"/>
<evidence type="ECO:0000256" key="6">
    <source>
        <dbReference type="ARBA" id="ARBA00023002"/>
    </source>
</evidence>
<evidence type="ECO:0000259" key="8">
    <source>
        <dbReference type="PROSITE" id="PS51330"/>
    </source>
</evidence>
<dbReference type="InterPro" id="IPR012259">
    <property type="entry name" value="DHFR"/>
</dbReference>
<evidence type="ECO:0000256" key="2">
    <source>
        <dbReference type="ARBA" id="ARBA00009539"/>
    </source>
</evidence>
<dbReference type="GO" id="GO:0046654">
    <property type="term" value="P:tetrahydrofolate biosynthetic process"/>
    <property type="evidence" value="ECO:0007669"/>
    <property type="project" value="UniProtKB-UniPathway"/>
</dbReference>
<comment type="pathway">
    <text evidence="1 7">Cofactor biosynthesis; tetrahydrofolate biosynthesis; 5,6,7,8-tetrahydrofolate from 7,8-dihydrofolate: step 1/1.</text>
</comment>
<keyword evidence="4 7" id="KW-0554">One-carbon metabolism</keyword>
<dbReference type="InterPro" id="IPR024072">
    <property type="entry name" value="DHFR-like_dom_sf"/>
</dbReference>
<dbReference type="KEGG" id="lol:LACOL_0945"/>
<protein>
    <recommendedName>
        <fullName evidence="3 7">Dihydrofolate reductase</fullName>
        <ecNumber evidence="3 7">1.5.1.3</ecNumber>
    </recommendedName>
</protein>
<dbReference type="GO" id="GO:0050661">
    <property type="term" value="F:NADP binding"/>
    <property type="evidence" value="ECO:0007669"/>
    <property type="project" value="InterPro"/>
</dbReference>
<dbReference type="EMBL" id="AZFE01000032">
    <property type="protein sequence ID" value="KRL54832.1"/>
    <property type="molecule type" value="Genomic_DNA"/>
</dbReference>
<dbReference type="PATRIC" id="fig|1423778.4.peg.1672"/>
<evidence type="ECO:0000256" key="7">
    <source>
        <dbReference type="PIRNR" id="PIRNR000194"/>
    </source>
</evidence>
<comment type="catalytic activity">
    <reaction evidence="7">
        <text>(6S)-5,6,7,8-tetrahydrofolate + NADP(+) = 7,8-dihydrofolate + NADPH + H(+)</text>
        <dbReference type="Rhea" id="RHEA:15009"/>
        <dbReference type="ChEBI" id="CHEBI:15378"/>
        <dbReference type="ChEBI" id="CHEBI:57451"/>
        <dbReference type="ChEBI" id="CHEBI:57453"/>
        <dbReference type="ChEBI" id="CHEBI:57783"/>
        <dbReference type="ChEBI" id="CHEBI:58349"/>
        <dbReference type="EC" id="1.5.1.3"/>
    </reaction>
</comment>
<dbReference type="STRING" id="1423778.FC70_GL001634"/>
<evidence type="ECO:0000256" key="4">
    <source>
        <dbReference type="ARBA" id="ARBA00022563"/>
    </source>
</evidence>
<comment type="similarity">
    <text evidence="2 7">Belongs to the dihydrofolate reductase family.</text>
</comment>
<dbReference type="RefSeq" id="WP_057890546.1">
    <property type="nucleotide sequence ID" value="NZ_AZFE01000032.1"/>
</dbReference>
<evidence type="ECO:0000256" key="3">
    <source>
        <dbReference type="ARBA" id="ARBA00012856"/>
    </source>
</evidence>
<gene>
    <name evidence="9" type="ORF">FC70_GL001634</name>
</gene>
<dbReference type="EC" id="1.5.1.3" evidence="3 7"/>
<evidence type="ECO:0000256" key="1">
    <source>
        <dbReference type="ARBA" id="ARBA00004903"/>
    </source>
</evidence>
<evidence type="ECO:0000256" key="5">
    <source>
        <dbReference type="ARBA" id="ARBA00022857"/>
    </source>
</evidence>
<dbReference type="PANTHER" id="PTHR48069">
    <property type="entry name" value="DIHYDROFOLATE REDUCTASE"/>
    <property type="match status" value="1"/>
</dbReference>
<keyword evidence="6 7" id="KW-0560">Oxidoreductase</keyword>
<dbReference type="GO" id="GO:0046452">
    <property type="term" value="P:dihydrofolate metabolic process"/>
    <property type="evidence" value="ECO:0007669"/>
    <property type="project" value="TreeGrafter"/>
</dbReference>
<dbReference type="CDD" id="cd00209">
    <property type="entry name" value="DHFR"/>
    <property type="match status" value="1"/>
</dbReference>
<dbReference type="Pfam" id="PF00186">
    <property type="entry name" value="DHFR_1"/>
    <property type="match status" value="1"/>
</dbReference>
<dbReference type="GO" id="GO:0005829">
    <property type="term" value="C:cytosol"/>
    <property type="evidence" value="ECO:0007669"/>
    <property type="project" value="TreeGrafter"/>
</dbReference>
<evidence type="ECO:0000313" key="10">
    <source>
        <dbReference type="Proteomes" id="UP000051697"/>
    </source>
</evidence>
<dbReference type="Proteomes" id="UP000051697">
    <property type="component" value="Unassembled WGS sequence"/>
</dbReference>
<feature type="domain" description="DHFR" evidence="8">
    <location>
        <begin position="1"/>
        <end position="159"/>
    </location>
</feature>
<sequence length="160" mass="18529">MISFIWAEDLDGSIGKDNTMPWHLPADLKHFKQLTVGKTIVMGKNTYLSLGKPLPNRRNIVVSRSLSTVAGVEIVRSIDELQKKLNEIDGEVVIIGGAKIFAETYPIVDRLYRTVIRDRFDGETKIIAIDYNQWRLIEKQDFEPDEKNHYSYTFETWNRI</sequence>
<accession>A0A0R1RCP6</accession>
<dbReference type="UniPathway" id="UPA00077">
    <property type="reaction ID" value="UER00158"/>
</dbReference>
<organism evidence="9 10">
    <name type="scientific">Paucilactobacillus oligofermentans DSM 15707 = LMG 22743</name>
    <dbReference type="NCBI Taxonomy" id="1423778"/>
    <lineage>
        <taxon>Bacteria</taxon>
        <taxon>Bacillati</taxon>
        <taxon>Bacillota</taxon>
        <taxon>Bacilli</taxon>
        <taxon>Lactobacillales</taxon>
        <taxon>Lactobacillaceae</taxon>
        <taxon>Paucilactobacillus</taxon>
    </lineage>
</organism>
<keyword evidence="10" id="KW-1185">Reference proteome</keyword>
<reference evidence="9 10" key="1">
    <citation type="journal article" date="2015" name="Genome Announc.">
        <title>Expanding the biotechnology potential of lactobacilli through comparative genomics of 213 strains and associated genera.</title>
        <authorList>
            <person name="Sun Z."/>
            <person name="Harris H.M."/>
            <person name="McCann A."/>
            <person name="Guo C."/>
            <person name="Argimon S."/>
            <person name="Zhang W."/>
            <person name="Yang X."/>
            <person name="Jeffery I.B."/>
            <person name="Cooney J.C."/>
            <person name="Kagawa T.F."/>
            <person name="Liu W."/>
            <person name="Song Y."/>
            <person name="Salvetti E."/>
            <person name="Wrobel A."/>
            <person name="Rasinkangas P."/>
            <person name="Parkhill J."/>
            <person name="Rea M.C."/>
            <person name="O'Sullivan O."/>
            <person name="Ritari J."/>
            <person name="Douillard F.P."/>
            <person name="Paul Ross R."/>
            <person name="Yang R."/>
            <person name="Briner A.E."/>
            <person name="Felis G.E."/>
            <person name="de Vos W.M."/>
            <person name="Barrangou R."/>
            <person name="Klaenhammer T.R."/>
            <person name="Caufield P.W."/>
            <person name="Cui Y."/>
            <person name="Zhang H."/>
            <person name="O'Toole P.W."/>
        </authorList>
    </citation>
    <scope>NUCLEOTIDE SEQUENCE [LARGE SCALE GENOMIC DNA]</scope>
    <source>
        <strain evidence="9 10">DSM 15707</strain>
    </source>
</reference>
<dbReference type="GO" id="GO:0004146">
    <property type="term" value="F:dihydrofolate reductase activity"/>
    <property type="evidence" value="ECO:0007669"/>
    <property type="project" value="UniProtKB-EC"/>
</dbReference>
<dbReference type="PROSITE" id="PS51330">
    <property type="entry name" value="DHFR_2"/>
    <property type="match status" value="1"/>
</dbReference>
<dbReference type="Gene3D" id="3.40.430.10">
    <property type="entry name" value="Dihydrofolate Reductase, subunit A"/>
    <property type="match status" value="1"/>
</dbReference>
<evidence type="ECO:0000313" key="9">
    <source>
        <dbReference type="EMBL" id="KRL54832.1"/>
    </source>
</evidence>
<dbReference type="GO" id="GO:0046655">
    <property type="term" value="P:folic acid metabolic process"/>
    <property type="evidence" value="ECO:0007669"/>
    <property type="project" value="TreeGrafter"/>
</dbReference>
<dbReference type="PANTHER" id="PTHR48069:SF3">
    <property type="entry name" value="DIHYDROFOLATE REDUCTASE"/>
    <property type="match status" value="1"/>
</dbReference>
<dbReference type="SUPFAM" id="SSF53597">
    <property type="entry name" value="Dihydrofolate reductase-like"/>
    <property type="match status" value="1"/>
</dbReference>
<dbReference type="InterPro" id="IPR001796">
    <property type="entry name" value="DHFR_dom"/>
</dbReference>